<name>A0AAE1CPM6_9GAST</name>
<dbReference type="Proteomes" id="UP001283361">
    <property type="component" value="Unassembled WGS sequence"/>
</dbReference>
<dbReference type="EMBL" id="JAWDGP010007341">
    <property type="protein sequence ID" value="KAK3724695.1"/>
    <property type="molecule type" value="Genomic_DNA"/>
</dbReference>
<reference evidence="1" key="1">
    <citation type="journal article" date="2023" name="G3 (Bethesda)">
        <title>A reference genome for the long-term kleptoplast-retaining sea slug Elysia crispata morphotype clarki.</title>
        <authorList>
            <person name="Eastman K.E."/>
            <person name="Pendleton A.L."/>
            <person name="Shaikh M.A."/>
            <person name="Suttiyut T."/>
            <person name="Ogas R."/>
            <person name="Tomko P."/>
            <person name="Gavelis G."/>
            <person name="Widhalm J.R."/>
            <person name="Wisecaver J.H."/>
        </authorList>
    </citation>
    <scope>NUCLEOTIDE SEQUENCE</scope>
    <source>
        <strain evidence="1">ECLA1</strain>
    </source>
</reference>
<keyword evidence="2" id="KW-1185">Reference proteome</keyword>
<evidence type="ECO:0000313" key="2">
    <source>
        <dbReference type="Proteomes" id="UP001283361"/>
    </source>
</evidence>
<comment type="caution">
    <text evidence="1">The sequence shown here is derived from an EMBL/GenBank/DDBJ whole genome shotgun (WGS) entry which is preliminary data.</text>
</comment>
<proteinExistence type="predicted"/>
<sequence length="124" mass="13896">MLPTEQREMFHLCNLLQARDTYLSYPSDQCGPPNDRWSSPDCASQVFNCVCCDSGRHQVYTIVHSIVRRTALLTSLSAPVKRGWRNSCQNTSQSTGAGTVDVMRREDKPCWWSGVTSAGNSKHD</sequence>
<dbReference type="AlphaFoldDB" id="A0AAE1CPM6"/>
<gene>
    <name evidence="1" type="ORF">RRG08_041175</name>
</gene>
<accession>A0AAE1CPM6</accession>
<organism evidence="1 2">
    <name type="scientific">Elysia crispata</name>
    <name type="common">lettuce slug</name>
    <dbReference type="NCBI Taxonomy" id="231223"/>
    <lineage>
        <taxon>Eukaryota</taxon>
        <taxon>Metazoa</taxon>
        <taxon>Spiralia</taxon>
        <taxon>Lophotrochozoa</taxon>
        <taxon>Mollusca</taxon>
        <taxon>Gastropoda</taxon>
        <taxon>Heterobranchia</taxon>
        <taxon>Euthyneura</taxon>
        <taxon>Panpulmonata</taxon>
        <taxon>Sacoglossa</taxon>
        <taxon>Placobranchoidea</taxon>
        <taxon>Plakobranchidae</taxon>
        <taxon>Elysia</taxon>
    </lineage>
</organism>
<protein>
    <submittedName>
        <fullName evidence="1">Uncharacterized protein</fullName>
    </submittedName>
</protein>
<evidence type="ECO:0000313" key="1">
    <source>
        <dbReference type="EMBL" id="KAK3724695.1"/>
    </source>
</evidence>